<accession>A0A9W6YVB6</accession>
<comment type="caution">
    <text evidence="2">The sequence shown here is derived from an EMBL/GenBank/DDBJ whole genome shotgun (WGS) entry which is preliminary data.</text>
</comment>
<evidence type="ECO:0000313" key="3">
    <source>
        <dbReference type="Proteomes" id="UP001165063"/>
    </source>
</evidence>
<feature type="compositionally biased region" description="Polar residues" evidence="1">
    <location>
        <begin position="653"/>
        <end position="662"/>
    </location>
</feature>
<proteinExistence type="predicted"/>
<dbReference type="Proteomes" id="UP001165063">
    <property type="component" value="Unassembled WGS sequence"/>
</dbReference>
<name>A0A9W6YVB6_AMBMO</name>
<feature type="region of interest" description="Disordered" evidence="1">
    <location>
        <begin position="599"/>
        <end position="618"/>
    </location>
</feature>
<evidence type="ECO:0000313" key="2">
    <source>
        <dbReference type="EMBL" id="GMG39781.1"/>
    </source>
</evidence>
<protein>
    <submittedName>
        <fullName evidence="2">Unnamed protein product</fullName>
    </submittedName>
</protein>
<feature type="compositionally biased region" description="Low complexity" evidence="1">
    <location>
        <begin position="490"/>
        <end position="514"/>
    </location>
</feature>
<organism evidence="2 3">
    <name type="scientific">Ambrosiozyma monospora</name>
    <name type="common">Yeast</name>
    <name type="synonym">Endomycopsis monosporus</name>
    <dbReference type="NCBI Taxonomy" id="43982"/>
    <lineage>
        <taxon>Eukaryota</taxon>
        <taxon>Fungi</taxon>
        <taxon>Dikarya</taxon>
        <taxon>Ascomycota</taxon>
        <taxon>Saccharomycotina</taxon>
        <taxon>Pichiomycetes</taxon>
        <taxon>Pichiales</taxon>
        <taxon>Pichiaceae</taxon>
        <taxon>Ambrosiozyma</taxon>
    </lineage>
</organism>
<sequence length="767" mass="86039">MESVAHAAAHASIPGPNDSVPLDSLDAKIVQYHYATQKILKLMTQVKTLIKKSQTEDLVPSYKDSILLSGVIFNVNDNIYRRSEVLINGNKFNPAQSIEPTLSLAAVSFDCMDNSTNYDTTTVSMPVMKKSIEQLRLLELLLINAFEIYNTRLNQAILERSSFKSAGLTFSDFSDLEQFPELMNIPMLLNDSIKEVPVTQEKIKAYLREQDMKFLKLNLDGFDASISKLKEHADTLLLCRTKDGLMNHPHHHVLLHRSLILLFRYADMYGVIRKFGKVIYLNNSHYLLDYAKTDDVLKVILKNLDIYFNQPKKNSLLLSMIVKLTRQNNIYPVRPDTAMEFFKVCSDSHGLLQTMILVLRKLRAEWQKIIDSNRAHDFDKDLLREKLKQRVLKEREDTKRQSMLSNAAKSKKLESQYSSPEKHKMEAERQSKLQKKIMDAAKEERQMREAEYHESRDNIQDNNQLKPQQENGLKEQLVSQKSPLPPPDSPSFLRLSDLSLSNSSTTLSRSSSISVDIETKHSSPTSKETLDRLNEELNKIKNGATPRLNAGSIRRQNSTVRRSPNSGSPNVDSPSRRSSVYITPPNNRIVHLSAESLKSSNDSLLGPQPFPSPSNAANAGAAASVRSIFQGSNNGSKQELHSRAAALAAAKKSPQSHPLTAQQRLQQHILRSQQNGTAIAKTIDSRPKMKPIYITSPSTSHPPASAPVQAPRITLTNEEVGSSGSEISMSPLNSLDKKSQDAQQILKVQNALRNKANSNKTFTITIG</sequence>
<feature type="region of interest" description="Disordered" evidence="1">
    <location>
        <begin position="632"/>
        <end position="662"/>
    </location>
</feature>
<feature type="compositionally biased region" description="Basic and acidic residues" evidence="1">
    <location>
        <begin position="420"/>
        <end position="459"/>
    </location>
</feature>
<reference evidence="2" key="1">
    <citation type="submission" date="2023-04" db="EMBL/GenBank/DDBJ databases">
        <title>Ambrosiozyma monospora NBRC 1965.</title>
        <authorList>
            <person name="Ichikawa N."/>
            <person name="Sato H."/>
            <person name="Tonouchi N."/>
        </authorList>
    </citation>
    <scope>NUCLEOTIDE SEQUENCE</scope>
    <source>
        <strain evidence="2">NBRC 1965</strain>
    </source>
</reference>
<dbReference type="EMBL" id="BSXU01003196">
    <property type="protein sequence ID" value="GMG39781.1"/>
    <property type="molecule type" value="Genomic_DNA"/>
</dbReference>
<gene>
    <name evidence="2" type="ORF">Amon01_000561300</name>
</gene>
<feature type="compositionally biased region" description="Basic and acidic residues" evidence="1">
    <location>
        <begin position="528"/>
        <end position="539"/>
    </location>
</feature>
<dbReference type="AlphaFoldDB" id="A0A9W6YVB6"/>
<feature type="compositionally biased region" description="Polar residues" evidence="1">
    <location>
        <begin position="554"/>
        <end position="585"/>
    </location>
</feature>
<feature type="compositionally biased region" description="Polar residues" evidence="1">
    <location>
        <begin position="460"/>
        <end position="481"/>
    </location>
</feature>
<dbReference type="OrthoDB" id="4087202at2759"/>
<keyword evidence="3" id="KW-1185">Reference proteome</keyword>
<feature type="region of interest" description="Disordered" evidence="1">
    <location>
        <begin position="393"/>
        <end position="585"/>
    </location>
</feature>
<evidence type="ECO:0000256" key="1">
    <source>
        <dbReference type="SAM" id="MobiDB-lite"/>
    </source>
</evidence>